<evidence type="ECO:0000256" key="4">
    <source>
        <dbReference type="ARBA" id="ARBA00022598"/>
    </source>
</evidence>
<dbReference type="EMBL" id="CP011509">
    <property type="protein sequence ID" value="AKJ00840.1"/>
    <property type="molecule type" value="Genomic_DNA"/>
</dbReference>
<evidence type="ECO:0000256" key="6">
    <source>
        <dbReference type="ARBA" id="ARBA00023098"/>
    </source>
</evidence>
<evidence type="ECO:0000313" key="9">
    <source>
        <dbReference type="EMBL" id="REG26008.1"/>
    </source>
</evidence>
<dbReference type="PROSITE" id="PS00455">
    <property type="entry name" value="AMP_BINDING"/>
    <property type="match status" value="1"/>
</dbReference>
<dbReference type="GO" id="GO:0071766">
    <property type="term" value="P:Actinobacterium-type cell wall biogenesis"/>
    <property type="evidence" value="ECO:0007669"/>
    <property type="project" value="UniProtKB-ARBA"/>
</dbReference>
<dbReference type="GO" id="GO:0005886">
    <property type="term" value="C:plasma membrane"/>
    <property type="evidence" value="ECO:0007669"/>
    <property type="project" value="TreeGrafter"/>
</dbReference>
<dbReference type="GO" id="GO:0070566">
    <property type="term" value="F:adenylyltransferase activity"/>
    <property type="evidence" value="ECO:0007669"/>
    <property type="project" value="TreeGrafter"/>
</dbReference>
<evidence type="ECO:0000259" key="7">
    <source>
        <dbReference type="PROSITE" id="PS50075"/>
    </source>
</evidence>
<evidence type="ECO:0000256" key="1">
    <source>
        <dbReference type="ARBA" id="ARBA00006432"/>
    </source>
</evidence>
<evidence type="ECO:0000256" key="5">
    <source>
        <dbReference type="ARBA" id="ARBA00022832"/>
    </source>
</evidence>
<keyword evidence="6" id="KW-0443">Lipid metabolism</keyword>
<keyword evidence="4 9" id="KW-0436">Ligase</keyword>
<dbReference type="GO" id="GO:0031177">
    <property type="term" value="F:phosphopantetheine binding"/>
    <property type="evidence" value="ECO:0007669"/>
    <property type="project" value="InterPro"/>
</dbReference>
<dbReference type="Pfam" id="PF00501">
    <property type="entry name" value="AMP-binding"/>
    <property type="match status" value="1"/>
</dbReference>
<dbReference type="FunFam" id="3.40.50.12780:FF:000013">
    <property type="entry name" value="Long-chain-fatty-acid--AMP ligase FadD32"/>
    <property type="match status" value="1"/>
</dbReference>
<keyword evidence="2" id="KW-0596">Phosphopantetheine</keyword>
<dbReference type="EMBL" id="QUMU01000012">
    <property type="protein sequence ID" value="REG26008.1"/>
    <property type="molecule type" value="Genomic_DNA"/>
</dbReference>
<dbReference type="InterPro" id="IPR025110">
    <property type="entry name" value="AMP-bd_C"/>
</dbReference>
<dbReference type="InterPro" id="IPR009081">
    <property type="entry name" value="PP-bd_ACP"/>
</dbReference>
<dbReference type="SUPFAM" id="SSF56801">
    <property type="entry name" value="Acetyl-CoA synthetase-like"/>
    <property type="match status" value="1"/>
</dbReference>
<evidence type="ECO:0000313" key="11">
    <source>
        <dbReference type="Proteomes" id="UP000256345"/>
    </source>
</evidence>
<comment type="similarity">
    <text evidence="1">Belongs to the ATP-dependent AMP-binding enzyme family.</text>
</comment>
<accession>A0AAC8TCF7</accession>
<dbReference type="KEGG" id="age:AA314_02466"/>
<dbReference type="AlphaFoldDB" id="A0AAC8TCF7"/>
<name>A0AAC8TCF7_9BACT</name>
<protein>
    <submittedName>
        <fullName evidence="9">Acyl-CoA synthetase (AMP-forming)/AMP-acid ligase II</fullName>
    </submittedName>
    <submittedName>
        <fullName evidence="8">Malonyl CoA-acyl carrier protein transacylase</fullName>
    </submittedName>
</protein>
<dbReference type="Proteomes" id="UP000035579">
    <property type="component" value="Chromosome"/>
</dbReference>
<sequence>MASASIEGVGFRNLIELVRERAERHPDRLAYVFLEDGETESQALTFGELEQRVRAVAARLQALGAADQRALLLYQPGLDFIVAFLGCVCARVVAVPAYPPRNNQNLHRLRTVIEDAGAGWVLTTSSLMSNLGTQFQRVPELGSLRWLSTDDVPTQERDAWKTPEVSGDTLAFLQYTSGSTGAPKGVMVSHGNVLHNERMIELTFGHSERTLFAGWLPLFHDMGLIGNVLQPLYLGIKSVLMPPAAFIQKPARWLHAISRYRATTSGGPNFAYDLCARKVSPEQRVGLDLSSWEVAFNGAEPVRASTFVRFTETFKDHGLKPSAFYPCYGMAETTLVVSGGSAAKPIIRNVAAVALEEGRVVEVEGGPASDGTRALVSCGRSWLEKVRVVDPTTRTVCPEDRVGEVWVSSGSVAQGYWNRPEQTEESFRARLAGTGEGPFLRTGDLGFFRGEELVITGRLKDVIIIRGRNHYPQDIEQTVEECHPALKASGGAAFSIEVEDEERLVVIQEVERSYLRNLDVADVTASIRQAVAEQHELHVHAVVLIKTSSILKTSSGKIQRQACRKAFLEGTLSVVGQWVENLHAERSAAPAVQQGVYTEEAIQSWLLGRMAQYLGIAAEEIDVKDPFARYGLDSAVAVSLTGELAGWLGREFEPTLFWEHPSAEVLARHLVNELKQ</sequence>
<gene>
    <name evidence="8" type="ORF">AA314_02466</name>
    <name evidence="9" type="ORF">ATI61_112103</name>
</gene>
<dbReference type="Gene3D" id="3.30.300.30">
    <property type="match status" value="1"/>
</dbReference>
<dbReference type="InterPro" id="IPR036736">
    <property type="entry name" value="ACP-like_sf"/>
</dbReference>
<dbReference type="Gene3D" id="3.40.50.12780">
    <property type="entry name" value="N-terminal domain of ligase-like"/>
    <property type="match status" value="1"/>
</dbReference>
<keyword evidence="11" id="KW-1185">Reference proteome</keyword>
<dbReference type="SUPFAM" id="SSF47336">
    <property type="entry name" value="ACP-like"/>
    <property type="match status" value="1"/>
</dbReference>
<dbReference type="SMART" id="SM01294">
    <property type="entry name" value="PKS_PP_betabranch"/>
    <property type="match status" value="1"/>
</dbReference>
<evidence type="ECO:0000313" key="10">
    <source>
        <dbReference type="Proteomes" id="UP000035579"/>
    </source>
</evidence>
<dbReference type="InterPro" id="IPR040097">
    <property type="entry name" value="FAAL/FAAC"/>
</dbReference>
<reference evidence="9 11" key="2">
    <citation type="submission" date="2018-08" db="EMBL/GenBank/DDBJ databases">
        <title>Genomic Encyclopedia of Archaeal and Bacterial Type Strains, Phase II (KMG-II): from individual species to whole genera.</title>
        <authorList>
            <person name="Goeker M."/>
        </authorList>
    </citation>
    <scope>NUCLEOTIDE SEQUENCE [LARGE SCALE GENOMIC DNA]</scope>
    <source>
        <strain evidence="9 11">DSM 2261</strain>
    </source>
</reference>
<dbReference type="SMART" id="SM00823">
    <property type="entry name" value="PKS_PP"/>
    <property type="match status" value="1"/>
</dbReference>
<keyword evidence="3" id="KW-0597">Phosphoprotein</keyword>
<dbReference type="RefSeq" id="WP_047855573.1">
    <property type="nucleotide sequence ID" value="NZ_CP011509.1"/>
</dbReference>
<evidence type="ECO:0000256" key="2">
    <source>
        <dbReference type="ARBA" id="ARBA00022450"/>
    </source>
</evidence>
<dbReference type="Pfam" id="PF00550">
    <property type="entry name" value="PP-binding"/>
    <property type="match status" value="1"/>
</dbReference>
<dbReference type="GO" id="GO:0006633">
    <property type="term" value="P:fatty acid biosynthetic process"/>
    <property type="evidence" value="ECO:0007669"/>
    <property type="project" value="TreeGrafter"/>
</dbReference>
<reference evidence="8 10" key="1">
    <citation type="submission" date="2015-05" db="EMBL/GenBank/DDBJ databases">
        <title>Genome assembly of Archangium gephyra DSM 2261.</title>
        <authorList>
            <person name="Sharma G."/>
            <person name="Subramanian S."/>
        </authorList>
    </citation>
    <scope>NUCLEOTIDE SEQUENCE [LARGE SCALE GENOMIC DNA]</scope>
    <source>
        <strain evidence="8 10">DSM 2261</strain>
    </source>
</reference>
<keyword evidence="5" id="KW-0276">Fatty acid metabolism</keyword>
<dbReference type="CDD" id="cd05931">
    <property type="entry name" value="FAAL"/>
    <property type="match status" value="1"/>
</dbReference>
<dbReference type="PANTHER" id="PTHR22754">
    <property type="entry name" value="DISCO-INTERACTING PROTEIN 2 DIP2 -RELATED"/>
    <property type="match status" value="1"/>
</dbReference>
<dbReference type="Proteomes" id="UP000256345">
    <property type="component" value="Unassembled WGS sequence"/>
</dbReference>
<feature type="domain" description="Carrier" evidence="7">
    <location>
        <begin position="597"/>
        <end position="674"/>
    </location>
</feature>
<dbReference type="InterPro" id="IPR020845">
    <property type="entry name" value="AMP-binding_CS"/>
</dbReference>
<dbReference type="InterPro" id="IPR020806">
    <property type="entry name" value="PKS_PP-bd"/>
</dbReference>
<dbReference type="InterPro" id="IPR000873">
    <property type="entry name" value="AMP-dep_synth/lig_dom"/>
</dbReference>
<dbReference type="Gene3D" id="1.10.1200.10">
    <property type="entry name" value="ACP-like"/>
    <property type="match status" value="1"/>
</dbReference>
<evidence type="ECO:0000313" key="8">
    <source>
        <dbReference type="EMBL" id="AKJ00840.1"/>
    </source>
</evidence>
<dbReference type="GO" id="GO:0016874">
    <property type="term" value="F:ligase activity"/>
    <property type="evidence" value="ECO:0007669"/>
    <property type="project" value="UniProtKB-KW"/>
</dbReference>
<proteinExistence type="inferred from homology"/>
<dbReference type="PROSITE" id="PS50075">
    <property type="entry name" value="CARRIER"/>
    <property type="match status" value="1"/>
</dbReference>
<dbReference type="InterPro" id="IPR042099">
    <property type="entry name" value="ANL_N_sf"/>
</dbReference>
<dbReference type="PANTHER" id="PTHR22754:SF32">
    <property type="entry name" value="DISCO-INTERACTING PROTEIN 2"/>
    <property type="match status" value="1"/>
</dbReference>
<evidence type="ECO:0000256" key="3">
    <source>
        <dbReference type="ARBA" id="ARBA00022553"/>
    </source>
</evidence>
<dbReference type="InterPro" id="IPR045851">
    <property type="entry name" value="AMP-bd_C_sf"/>
</dbReference>
<organism evidence="8 10">
    <name type="scientific">Archangium gephyra</name>
    <dbReference type="NCBI Taxonomy" id="48"/>
    <lineage>
        <taxon>Bacteria</taxon>
        <taxon>Pseudomonadati</taxon>
        <taxon>Myxococcota</taxon>
        <taxon>Myxococcia</taxon>
        <taxon>Myxococcales</taxon>
        <taxon>Cystobacterineae</taxon>
        <taxon>Archangiaceae</taxon>
        <taxon>Archangium</taxon>
    </lineage>
</organism>
<dbReference type="Pfam" id="PF23024">
    <property type="entry name" value="AMP-dom_DIP2-like"/>
    <property type="match status" value="1"/>
</dbReference>